<keyword evidence="2" id="KW-1185">Reference proteome</keyword>
<evidence type="ECO:0008006" key="3">
    <source>
        <dbReference type="Google" id="ProtNLM"/>
    </source>
</evidence>
<dbReference type="EMBL" id="RPOK01000001">
    <property type="protein sequence ID" value="RPJ68567.1"/>
    <property type="molecule type" value="Genomic_DNA"/>
</dbReference>
<proteinExistence type="predicted"/>
<evidence type="ECO:0000313" key="2">
    <source>
        <dbReference type="Proteomes" id="UP000275281"/>
    </source>
</evidence>
<evidence type="ECO:0000313" key="1">
    <source>
        <dbReference type="EMBL" id="RPJ68567.1"/>
    </source>
</evidence>
<comment type="caution">
    <text evidence="1">The sequence shown here is derived from an EMBL/GenBank/DDBJ whole genome shotgun (WGS) entry which is preliminary data.</text>
</comment>
<dbReference type="AlphaFoldDB" id="A0A3N5Y3F9"/>
<protein>
    <recommendedName>
        <fullName evidence="3">Nuclear transport factor 2 family protein</fullName>
    </recommendedName>
</protein>
<name>A0A3N5Y3F9_9ALTE</name>
<dbReference type="RefSeq" id="WP_124026568.1">
    <property type="nucleotide sequence ID" value="NZ_JBHRSN010000005.1"/>
</dbReference>
<sequence length="109" mass="12380">MRKTSLEKASQPIIERVVEAHVKNDYPQLLSIFDGNPHACIPPSDAFNDAVKEAIEPLGNALSFTYLGNVNKKNSNLLLWKVSFEYGEEELLWHLYLTDNMVLTALWFG</sequence>
<reference evidence="1 2" key="1">
    <citation type="submission" date="2018-11" db="EMBL/GenBank/DDBJ databases">
        <authorList>
            <person name="Ye M.-Q."/>
            <person name="Du Z.-J."/>
        </authorList>
    </citation>
    <scope>NUCLEOTIDE SEQUENCE [LARGE SCALE GENOMIC DNA]</scope>
    <source>
        <strain evidence="1 2">U0105</strain>
    </source>
</reference>
<dbReference type="Proteomes" id="UP000275281">
    <property type="component" value="Unassembled WGS sequence"/>
</dbReference>
<gene>
    <name evidence="1" type="ORF">DRW07_03960</name>
</gene>
<organism evidence="1 2">
    <name type="scientific">Alteromonas sediminis</name>
    <dbReference type="NCBI Taxonomy" id="2259342"/>
    <lineage>
        <taxon>Bacteria</taxon>
        <taxon>Pseudomonadati</taxon>
        <taxon>Pseudomonadota</taxon>
        <taxon>Gammaproteobacteria</taxon>
        <taxon>Alteromonadales</taxon>
        <taxon>Alteromonadaceae</taxon>
        <taxon>Alteromonas/Salinimonas group</taxon>
        <taxon>Alteromonas</taxon>
    </lineage>
</organism>
<accession>A0A3N5Y3F9</accession>